<dbReference type="RefSeq" id="WP_358136466.1">
    <property type="nucleotide sequence ID" value="NZ_JBFALK010000014.1"/>
</dbReference>
<organism evidence="2 3">
    <name type="scientific">Microtetraspora glauca</name>
    <dbReference type="NCBI Taxonomy" id="1996"/>
    <lineage>
        <taxon>Bacteria</taxon>
        <taxon>Bacillati</taxon>
        <taxon>Actinomycetota</taxon>
        <taxon>Actinomycetes</taxon>
        <taxon>Streptosporangiales</taxon>
        <taxon>Streptosporangiaceae</taxon>
        <taxon>Microtetraspora</taxon>
    </lineage>
</organism>
<accession>A0ABV3GJN0</accession>
<dbReference type="EMBL" id="JBFALK010000014">
    <property type="protein sequence ID" value="MEV0971854.1"/>
    <property type="molecule type" value="Genomic_DNA"/>
</dbReference>
<feature type="transmembrane region" description="Helical" evidence="1">
    <location>
        <begin position="12"/>
        <end position="33"/>
    </location>
</feature>
<keyword evidence="1" id="KW-0472">Membrane</keyword>
<dbReference type="Proteomes" id="UP001551675">
    <property type="component" value="Unassembled WGS sequence"/>
</dbReference>
<keyword evidence="3" id="KW-1185">Reference proteome</keyword>
<comment type="caution">
    <text evidence="2">The sequence shown here is derived from an EMBL/GenBank/DDBJ whole genome shotgun (WGS) entry which is preliminary data.</text>
</comment>
<evidence type="ECO:0000313" key="2">
    <source>
        <dbReference type="EMBL" id="MEV0971854.1"/>
    </source>
</evidence>
<proteinExistence type="predicted"/>
<reference evidence="2 3" key="1">
    <citation type="submission" date="2024-06" db="EMBL/GenBank/DDBJ databases">
        <title>The Natural Products Discovery Center: Release of the First 8490 Sequenced Strains for Exploring Actinobacteria Biosynthetic Diversity.</title>
        <authorList>
            <person name="Kalkreuter E."/>
            <person name="Kautsar S.A."/>
            <person name="Yang D."/>
            <person name="Bader C.D."/>
            <person name="Teijaro C.N."/>
            <person name="Fluegel L."/>
            <person name="Davis C.M."/>
            <person name="Simpson J.R."/>
            <person name="Lauterbach L."/>
            <person name="Steele A.D."/>
            <person name="Gui C."/>
            <person name="Meng S."/>
            <person name="Li G."/>
            <person name="Viehrig K."/>
            <person name="Ye F."/>
            <person name="Su P."/>
            <person name="Kiefer A.F."/>
            <person name="Nichols A."/>
            <person name="Cepeda A.J."/>
            <person name="Yan W."/>
            <person name="Fan B."/>
            <person name="Jiang Y."/>
            <person name="Adhikari A."/>
            <person name="Zheng C.-J."/>
            <person name="Schuster L."/>
            <person name="Cowan T.M."/>
            <person name="Smanski M.J."/>
            <person name="Chevrette M.G."/>
            <person name="De Carvalho L.P.S."/>
            <person name="Shen B."/>
        </authorList>
    </citation>
    <scope>NUCLEOTIDE SEQUENCE [LARGE SCALE GENOMIC DNA]</scope>
    <source>
        <strain evidence="2 3">NPDC050100</strain>
    </source>
</reference>
<protein>
    <submittedName>
        <fullName evidence="2">Uncharacterized protein</fullName>
    </submittedName>
</protein>
<gene>
    <name evidence="2" type="ORF">AB0I59_24890</name>
</gene>
<keyword evidence="1" id="KW-0812">Transmembrane</keyword>
<sequence>MSMPTRPDADGLTMLTAGALGYGLASVVLLAVTRGRLGYRGPRD</sequence>
<keyword evidence="1" id="KW-1133">Transmembrane helix</keyword>
<evidence type="ECO:0000313" key="3">
    <source>
        <dbReference type="Proteomes" id="UP001551675"/>
    </source>
</evidence>
<evidence type="ECO:0000256" key="1">
    <source>
        <dbReference type="SAM" id="Phobius"/>
    </source>
</evidence>
<name>A0ABV3GJN0_MICGL</name>